<dbReference type="Pfam" id="PF02752">
    <property type="entry name" value="Arrestin_C"/>
    <property type="match status" value="1"/>
</dbReference>
<dbReference type="EMBL" id="LUGH01000049">
    <property type="protein sequence ID" value="OBZ90444.1"/>
    <property type="molecule type" value="Genomic_DNA"/>
</dbReference>
<evidence type="ECO:0000313" key="3">
    <source>
        <dbReference type="EMBL" id="OBZ90444.1"/>
    </source>
</evidence>
<feature type="compositionally biased region" description="Low complexity" evidence="1">
    <location>
        <begin position="405"/>
        <end position="420"/>
    </location>
</feature>
<dbReference type="InterPro" id="IPR050357">
    <property type="entry name" value="Arrestin_domain-protein"/>
</dbReference>
<dbReference type="InterPro" id="IPR014756">
    <property type="entry name" value="Ig_E-set"/>
</dbReference>
<dbReference type="PANTHER" id="PTHR11188:SF17">
    <property type="entry name" value="FI21816P1"/>
    <property type="match status" value="1"/>
</dbReference>
<dbReference type="InterPro" id="IPR011021">
    <property type="entry name" value="Arrestin-like_N"/>
</dbReference>
<dbReference type="InterPro" id="IPR011022">
    <property type="entry name" value="Arrestin_C-like"/>
</dbReference>
<dbReference type="Proteomes" id="UP000093000">
    <property type="component" value="Unassembled WGS sequence"/>
</dbReference>
<dbReference type="GO" id="GO:0030674">
    <property type="term" value="F:protein-macromolecule adaptor activity"/>
    <property type="evidence" value="ECO:0007669"/>
    <property type="project" value="TreeGrafter"/>
</dbReference>
<comment type="caution">
    <text evidence="3">The sequence shown here is derived from an EMBL/GenBank/DDBJ whole genome shotgun (WGS) entry which is preliminary data.</text>
</comment>
<feature type="domain" description="Arrestin C-terminal-like" evidence="2">
    <location>
        <begin position="178"/>
        <end position="322"/>
    </location>
</feature>
<dbReference type="PANTHER" id="PTHR11188">
    <property type="entry name" value="ARRESTIN DOMAIN CONTAINING PROTEIN"/>
    <property type="match status" value="1"/>
</dbReference>
<dbReference type="GO" id="GO:0005886">
    <property type="term" value="C:plasma membrane"/>
    <property type="evidence" value="ECO:0007669"/>
    <property type="project" value="TreeGrafter"/>
</dbReference>
<dbReference type="SUPFAM" id="SSF81296">
    <property type="entry name" value="E set domains"/>
    <property type="match status" value="2"/>
</dbReference>
<protein>
    <submittedName>
        <fullName evidence="3">Arrestin domain-containing protein C31A2.12</fullName>
    </submittedName>
</protein>
<dbReference type="Pfam" id="PF00339">
    <property type="entry name" value="Arrestin_N"/>
    <property type="match status" value="1"/>
</dbReference>
<dbReference type="SMART" id="SM01017">
    <property type="entry name" value="Arrestin_C"/>
    <property type="match status" value="1"/>
</dbReference>
<dbReference type="AlphaFoldDB" id="A0A1C7NSI1"/>
<dbReference type="InParanoid" id="A0A1C7NSI1"/>
<name>A0A1C7NSI1_9FUNG</name>
<dbReference type="InterPro" id="IPR014752">
    <property type="entry name" value="Arrestin-like_C"/>
</dbReference>
<gene>
    <name evidence="3" type="ORF">A0J61_01511</name>
</gene>
<proteinExistence type="predicted"/>
<reference evidence="3 4" key="1">
    <citation type="submission" date="2016-03" db="EMBL/GenBank/DDBJ databases">
        <title>Choanephora cucurbitarum.</title>
        <authorList>
            <person name="Min B."/>
            <person name="Park H."/>
            <person name="Park J.-H."/>
            <person name="Shin H.-D."/>
            <person name="Choi I.-G."/>
        </authorList>
    </citation>
    <scope>NUCLEOTIDE SEQUENCE [LARGE SCALE GENOMIC DNA]</scope>
    <source>
        <strain evidence="3 4">KUS-F28377</strain>
    </source>
</reference>
<evidence type="ECO:0000313" key="4">
    <source>
        <dbReference type="Proteomes" id="UP000093000"/>
    </source>
</evidence>
<evidence type="ECO:0000256" key="1">
    <source>
        <dbReference type="SAM" id="MobiDB-lite"/>
    </source>
</evidence>
<dbReference type="GO" id="GO:0031625">
    <property type="term" value="F:ubiquitin protein ligase binding"/>
    <property type="evidence" value="ECO:0007669"/>
    <property type="project" value="TreeGrafter"/>
</dbReference>
<dbReference type="GO" id="GO:0070086">
    <property type="term" value="P:ubiquitin-dependent endocytosis"/>
    <property type="evidence" value="ECO:0007669"/>
    <property type="project" value="TreeGrafter"/>
</dbReference>
<dbReference type="GO" id="GO:0005829">
    <property type="term" value="C:cytosol"/>
    <property type="evidence" value="ECO:0007669"/>
    <property type="project" value="TreeGrafter"/>
</dbReference>
<dbReference type="OrthoDB" id="2333384at2759"/>
<dbReference type="STRING" id="101091.A0A1C7NSI1"/>
<organism evidence="3 4">
    <name type="scientific">Choanephora cucurbitarum</name>
    <dbReference type="NCBI Taxonomy" id="101091"/>
    <lineage>
        <taxon>Eukaryota</taxon>
        <taxon>Fungi</taxon>
        <taxon>Fungi incertae sedis</taxon>
        <taxon>Mucoromycota</taxon>
        <taxon>Mucoromycotina</taxon>
        <taxon>Mucoromycetes</taxon>
        <taxon>Mucorales</taxon>
        <taxon>Mucorineae</taxon>
        <taxon>Choanephoraceae</taxon>
        <taxon>Choanephoroideae</taxon>
        <taxon>Choanephora</taxon>
    </lineage>
</organism>
<keyword evidence="4" id="KW-1185">Reference proteome</keyword>
<evidence type="ECO:0000259" key="2">
    <source>
        <dbReference type="SMART" id="SM01017"/>
    </source>
</evidence>
<sequence length="480" mass="53423">MIQAFGKNIDLKINVVTDEIVLYGLAENAPAKVLRGSLFVTLSEPIKVKSVVLSFIGKMTVAWSEDSSLALGVGHHQQIHKQERNIIIHFWDFVKNKKKSLVVLEAGQHKWNFELPLPGNLPQSLESDAGSVSYRLKATIERPAFIQNIIKKKVIRIQRCVIPSQFELVQSLEIRSTLADKIVYDISAPSKIYAFGDKIPVTFKIEPLASTLKVHAIRASLKEYCSYRANERSKTDTRTICRVSLDNPFTPSSSTVVEKAGHTWKRVIELPVPPQSPMVFADTESDLIRIRHRLKFIISLVNAAGQVSELRSAVQVTMLESFAVTEELTCLPAYDEMWRSIPYSHDVLEQLRTQPSQAEAEPTLSDLTASRQPLTVSGWSRLLSLSSKTVPLSESHSDRTSNQEASSSNASTAVNSSANSIQDEDIERQQTLSDSQPWWDGVDLAKVPSYRTISSIDSTIVSNSLAPAYDSVLPRHATRS</sequence>
<accession>A0A1C7NSI1</accession>
<dbReference type="FunCoup" id="A0A1C7NSI1">
    <property type="interactions" value="100"/>
</dbReference>
<dbReference type="Gene3D" id="2.60.40.640">
    <property type="match status" value="2"/>
</dbReference>
<feature type="region of interest" description="Disordered" evidence="1">
    <location>
        <begin position="391"/>
        <end position="434"/>
    </location>
</feature>